<evidence type="ECO:0000256" key="4">
    <source>
        <dbReference type="ARBA" id="ARBA00022553"/>
    </source>
</evidence>
<dbReference type="InterPro" id="IPR046341">
    <property type="entry name" value="SET_dom_sf"/>
</dbReference>
<feature type="compositionally biased region" description="Low complexity" evidence="14">
    <location>
        <begin position="789"/>
        <end position="820"/>
    </location>
</feature>
<dbReference type="PROSITE" id="PS50016">
    <property type="entry name" value="ZF_PHD_2"/>
    <property type="match status" value="1"/>
</dbReference>
<name>A0AAV1Z4K1_9ARAC</name>
<evidence type="ECO:0000256" key="13">
    <source>
        <dbReference type="PROSITE-ProRule" id="PRU00146"/>
    </source>
</evidence>
<dbReference type="Pfam" id="PF00855">
    <property type="entry name" value="PWWP"/>
    <property type="match status" value="2"/>
</dbReference>
<dbReference type="PROSITE" id="PS01359">
    <property type="entry name" value="ZF_PHD_1"/>
    <property type="match status" value="1"/>
</dbReference>
<keyword evidence="3" id="KW-0158">Chromosome</keyword>
<evidence type="ECO:0000256" key="1">
    <source>
        <dbReference type="ARBA" id="ARBA00004123"/>
    </source>
</evidence>
<dbReference type="InterPro" id="IPR013083">
    <property type="entry name" value="Znf_RING/FYVE/PHD"/>
</dbReference>
<dbReference type="GO" id="GO:0140938">
    <property type="term" value="F:histone H3 methyltransferase activity"/>
    <property type="evidence" value="ECO:0007669"/>
    <property type="project" value="UniProtKB-ARBA"/>
</dbReference>
<feature type="domain" description="Post-SET" evidence="18">
    <location>
        <begin position="720"/>
        <end position="736"/>
    </location>
</feature>
<dbReference type="InterPro" id="IPR050777">
    <property type="entry name" value="SET2_Histone-Lys_MeTrsfase"/>
</dbReference>
<reference evidence="20 21" key="1">
    <citation type="submission" date="2024-04" db="EMBL/GenBank/DDBJ databases">
        <authorList>
            <person name="Rising A."/>
            <person name="Reimegard J."/>
            <person name="Sonavane S."/>
            <person name="Akerstrom W."/>
            <person name="Nylinder S."/>
            <person name="Hedman E."/>
            <person name="Kallberg Y."/>
        </authorList>
    </citation>
    <scope>NUCLEOTIDE SEQUENCE [LARGE SCALE GENOMIC DNA]</scope>
</reference>
<dbReference type="Pfam" id="PF22908">
    <property type="entry name" value="PHD_NSD"/>
    <property type="match status" value="1"/>
</dbReference>
<feature type="domain" description="PWWP" evidence="17">
    <location>
        <begin position="417"/>
        <end position="479"/>
    </location>
</feature>
<dbReference type="Gene3D" id="2.170.270.10">
    <property type="entry name" value="SET domain"/>
    <property type="match status" value="1"/>
</dbReference>
<feature type="domain" description="PWWP" evidence="17">
    <location>
        <begin position="16"/>
        <end position="87"/>
    </location>
</feature>
<keyword evidence="5" id="KW-0489">Methyltransferase</keyword>
<sequence length="940" mass="106881">MNGHVPEDMFSTVFFVGDLIWTKVGKYPFWPCMVTYDPSDTSFIKFVKIKGKEQDGQGRAIYHVQYFGQLVQHGWTRPGNSFRFNGEEDYFKRTQEFLSKKTSVLGPKSIKKLKAKFDIPAASKEKWSLAVKEAEEALKIENSNERFENYVFNYEKVKRKSSVLNGEKAKQKNSLSNGIDVLCNGSSDTFNKSAHCSKRIRISDDSSEVCDVCNKRNADFPCTGVCTKFYHMECLGITKVPENFKCPKCSSGLYSCFACQKSHGVMKECSNSKCSKYYHAECLVQYECANKDKNICPLHTCVTCYRENPRNIMSHKGNMVECIQCPTAFHYRESCIAAGSVEKNSSTIICPYHFVGKQRVSPQKTCNLNICSVCNLGGELVCCEACPHAFHKNCLNTAVPNEEFLCEDCTNRRYLLYGMVVWGKMGHYRWWPAQIIHSSHLPQNVEKLKHYDGEFAVQFFGTHDYSWTHSGRVFQYVEDHKKITAVKSEKLYKRFQQGLVEAVMAFDEYQKNRLSESLLDKKPEAYKHIQVNRALPPAQIITDLSNISTCACDPSKENPCGPESQCLNRSMLMECHPDICLAKDLCQNQKFQKRQYVSTKIFKTKDRGWGLKTLQDVKKGEFIIEYVGEIITHEEYRRRSGEMLANGNSNYYFLYLDARRMIDAGPMGNYSRFINHSCDPNCEMRKWSVNGDARIGIFAVVDISAGEELAFNYQSDKYEFEQKCFCSSENCRGFIGRKQIDNNLKLTGAARKAFTSKTPPSKIPVSGNQVQSSKRRNKKTTLNSKKYSKCPSSSISVNSPSANGDSSSTNSSTSSSASSYTHLGSAYSPAMRERFSKMSTKCSICKSQEPDRLFLCSKGGCLKTYHLRCLGLSIVPSAAWNCPMHFCVFCKQEPVTWCNYCPTGYCNECRCIYPKPNYYDCRNLGYHGLISSNPEQRTQL</sequence>
<dbReference type="InterPro" id="IPR003616">
    <property type="entry name" value="Post-SET_dom"/>
</dbReference>
<evidence type="ECO:0000259" key="16">
    <source>
        <dbReference type="PROSITE" id="PS50280"/>
    </source>
</evidence>
<dbReference type="EMBL" id="CAXIEN010000016">
    <property type="protein sequence ID" value="CAL1265236.1"/>
    <property type="molecule type" value="Genomic_DNA"/>
</dbReference>
<dbReference type="Pfam" id="PF17907">
    <property type="entry name" value="AWS"/>
    <property type="match status" value="1"/>
</dbReference>
<dbReference type="Pfam" id="PF00856">
    <property type="entry name" value="SET"/>
    <property type="match status" value="1"/>
</dbReference>
<comment type="caution">
    <text evidence="20">The sequence shown here is derived from an EMBL/GenBank/DDBJ whole genome shotgun (WGS) entry which is preliminary data.</text>
</comment>
<protein>
    <recommendedName>
        <fullName evidence="22">Histone-lysine N-methyltransferase NSD2</fullName>
    </recommendedName>
</protein>
<dbReference type="SUPFAM" id="SSF57903">
    <property type="entry name" value="FYVE/PHD zinc finger"/>
    <property type="match status" value="3"/>
</dbReference>
<keyword evidence="7" id="KW-0949">S-adenosyl-L-methionine</keyword>
<evidence type="ECO:0000256" key="9">
    <source>
        <dbReference type="ARBA" id="ARBA00022771"/>
    </source>
</evidence>
<evidence type="ECO:0000313" key="21">
    <source>
        <dbReference type="Proteomes" id="UP001497382"/>
    </source>
</evidence>
<dbReference type="CDD" id="cd20144">
    <property type="entry name" value="PWWP_NSD_rpt1"/>
    <property type="match status" value="1"/>
</dbReference>
<dbReference type="PROSITE" id="PS50868">
    <property type="entry name" value="POST_SET"/>
    <property type="match status" value="1"/>
</dbReference>
<keyword evidence="9 13" id="KW-0863">Zinc-finger</keyword>
<dbReference type="GO" id="GO:0016279">
    <property type="term" value="F:protein-lysine N-methyltransferase activity"/>
    <property type="evidence" value="ECO:0007669"/>
    <property type="project" value="UniProtKB-ARBA"/>
</dbReference>
<dbReference type="PANTHER" id="PTHR22884">
    <property type="entry name" value="SET DOMAIN PROTEINS"/>
    <property type="match status" value="1"/>
</dbReference>
<dbReference type="GO" id="GO:0032259">
    <property type="term" value="P:methylation"/>
    <property type="evidence" value="ECO:0007669"/>
    <property type="project" value="UniProtKB-KW"/>
</dbReference>
<feature type="domain" description="AWS" evidence="19">
    <location>
        <begin position="545"/>
        <end position="595"/>
    </location>
</feature>
<dbReference type="Gene3D" id="3.30.40.10">
    <property type="entry name" value="Zinc/RING finger domain, C3HC4 (zinc finger)"/>
    <property type="match status" value="4"/>
</dbReference>
<gene>
    <name evidence="20" type="ORF">LARSCL_LOCUS2422</name>
</gene>
<dbReference type="InterPro" id="IPR000313">
    <property type="entry name" value="PWWP_dom"/>
</dbReference>
<dbReference type="InterPro" id="IPR001965">
    <property type="entry name" value="Znf_PHD"/>
</dbReference>
<dbReference type="PROSITE" id="PS51215">
    <property type="entry name" value="AWS"/>
    <property type="match status" value="1"/>
</dbReference>
<evidence type="ECO:0000259" key="19">
    <source>
        <dbReference type="PROSITE" id="PS51215"/>
    </source>
</evidence>
<dbReference type="Proteomes" id="UP001497382">
    <property type="component" value="Unassembled WGS sequence"/>
</dbReference>
<dbReference type="Gene3D" id="2.30.30.140">
    <property type="match status" value="2"/>
</dbReference>
<dbReference type="InterPro" id="IPR001214">
    <property type="entry name" value="SET_dom"/>
</dbReference>
<evidence type="ECO:0000259" key="18">
    <source>
        <dbReference type="PROSITE" id="PS50868"/>
    </source>
</evidence>
<dbReference type="GO" id="GO:0005694">
    <property type="term" value="C:chromosome"/>
    <property type="evidence" value="ECO:0007669"/>
    <property type="project" value="UniProtKB-SubCell"/>
</dbReference>
<dbReference type="InterPro" id="IPR006560">
    <property type="entry name" value="AWS_dom"/>
</dbReference>
<dbReference type="PROSITE" id="PS50280">
    <property type="entry name" value="SET"/>
    <property type="match status" value="1"/>
</dbReference>
<dbReference type="SUPFAM" id="SSF82199">
    <property type="entry name" value="SET domain"/>
    <property type="match status" value="1"/>
</dbReference>
<dbReference type="AlphaFoldDB" id="A0AAV1Z4K1"/>
<dbReference type="SUPFAM" id="SSF63748">
    <property type="entry name" value="Tudor/PWWP/MBT"/>
    <property type="match status" value="2"/>
</dbReference>
<keyword evidence="12" id="KW-0539">Nucleus</keyword>
<evidence type="ECO:0000256" key="3">
    <source>
        <dbReference type="ARBA" id="ARBA00022454"/>
    </source>
</evidence>
<dbReference type="GO" id="GO:0008270">
    <property type="term" value="F:zinc ion binding"/>
    <property type="evidence" value="ECO:0007669"/>
    <property type="project" value="UniProtKB-KW"/>
</dbReference>
<proteinExistence type="predicted"/>
<evidence type="ECO:0000256" key="10">
    <source>
        <dbReference type="ARBA" id="ARBA00022833"/>
    </source>
</evidence>
<dbReference type="Pfam" id="PF23011">
    <property type="entry name" value="PHD-1st_NSD"/>
    <property type="match status" value="1"/>
</dbReference>
<keyword evidence="11" id="KW-0156">Chromatin regulator</keyword>
<evidence type="ECO:0000256" key="14">
    <source>
        <dbReference type="SAM" id="MobiDB-lite"/>
    </source>
</evidence>
<evidence type="ECO:0000256" key="11">
    <source>
        <dbReference type="ARBA" id="ARBA00022853"/>
    </source>
</evidence>
<keyword evidence="10" id="KW-0862">Zinc</keyword>
<dbReference type="InterPro" id="IPR059153">
    <property type="entry name" value="NSD_PHD-1st"/>
</dbReference>
<dbReference type="CDD" id="cd05838">
    <property type="entry name" value="PWWP_NSD_rpt2"/>
    <property type="match status" value="1"/>
</dbReference>
<organism evidence="20 21">
    <name type="scientific">Larinioides sclopetarius</name>
    <dbReference type="NCBI Taxonomy" id="280406"/>
    <lineage>
        <taxon>Eukaryota</taxon>
        <taxon>Metazoa</taxon>
        <taxon>Ecdysozoa</taxon>
        <taxon>Arthropoda</taxon>
        <taxon>Chelicerata</taxon>
        <taxon>Arachnida</taxon>
        <taxon>Araneae</taxon>
        <taxon>Araneomorphae</taxon>
        <taxon>Entelegynae</taxon>
        <taxon>Araneoidea</taxon>
        <taxon>Araneidae</taxon>
        <taxon>Larinioides</taxon>
    </lineage>
</organism>
<evidence type="ECO:0000256" key="12">
    <source>
        <dbReference type="ARBA" id="ARBA00023242"/>
    </source>
</evidence>
<keyword evidence="6" id="KW-0808">Transferase</keyword>
<dbReference type="InterPro" id="IPR019787">
    <property type="entry name" value="Znf_PHD-finger"/>
</dbReference>
<evidence type="ECO:0000256" key="2">
    <source>
        <dbReference type="ARBA" id="ARBA00004286"/>
    </source>
</evidence>
<evidence type="ECO:0000256" key="8">
    <source>
        <dbReference type="ARBA" id="ARBA00022723"/>
    </source>
</evidence>
<dbReference type="SMART" id="SM00293">
    <property type="entry name" value="PWWP"/>
    <property type="match status" value="2"/>
</dbReference>
<dbReference type="SMART" id="SM00570">
    <property type="entry name" value="AWS"/>
    <property type="match status" value="1"/>
</dbReference>
<dbReference type="SMART" id="SM00249">
    <property type="entry name" value="PHD"/>
    <property type="match status" value="5"/>
</dbReference>
<evidence type="ECO:0000256" key="6">
    <source>
        <dbReference type="ARBA" id="ARBA00022679"/>
    </source>
</evidence>
<feature type="domain" description="PHD-type" evidence="15">
    <location>
        <begin position="368"/>
        <end position="412"/>
    </location>
</feature>
<dbReference type="PROSITE" id="PS50812">
    <property type="entry name" value="PWWP"/>
    <property type="match status" value="2"/>
</dbReference>
<comment type="subcellular location">
    <subcellularLocation>
        <location evidence="2">Chromosome</location>
    </subcellularLocation>
    <subcellularLocation>
        <location evidence="1">Nucleus</location>
    </subcellularLocation>
</comment>
<dbReference type="InterPro" id="IPR055198">
    <property type="entry name" value="NSD_PHD"/>
</dbReference>
<keyword evidence="8" id="KW-0479">Metal-binding</keyword>
<evidence type="ECO:0000259" key="15">
    <source>
        <dbReference type="PROSITE" id="PS50016"/>
    </source>
</evidence>
<dbReference type="InterPro" id="IPR011011">
    <property type="entry name" value="Znf_FYVE_PHD"/>
</dbReference>
<evidence type="ECO:0000259" key="17">
    <source>
        <dbReference type="PROSITE" id="PS50812"/>
    </source>
</evidence>
<keyword evidence="4" id="KW-0597">Phosphoprotein</keyword>
<evidence type="ECO:0000256" key="5">
    <source>
        <dbReference type="ARBA" id="ARBA00022603"/>
    </source>
</evidence>
<feature type="domain" description="SET" evidence="16">
    <location>
        <begin position="597"/>
        <end position="714"/>
    </location>
</feature>
<feature type="region of interest" description="Disordered" evidence="14">
    <location>
        <begin position="753"/>
        <end position="820"/>
    </location>
</feature>
<dbReference type="GO" id="GO:0005634">
    <property type="term" value="C:nucleus"/>
    <property type="evidence" value="ECO:0007669"/>
    <property type="project" value="UniProtKB-SubCell"/>
</dbReference>
<evidence type="ECO:0008006" key="22">
    <source>
        <dbReference type="Google" id="ProtNLM"/>
    </source>
</evidence>
<accession>A0AAV1Z4K1</accession>
<keyword evidence="21" id="KW-1185">Reference proteome</keyword>
<dbReference type="SMART" id="SM00317">
    <property type="entry name" value="SET"/>
    <property type="match status" value="1"/>
</dbReference>
<dbReference type="InterPro" id="IPR019786">
    <property type="entry name" value="Zinc_finger_PHD-type_CS"/>
</dbReference>
<evidence type="ECO:0000313" key="20">
    <source>
        <dbReference type="EMBL" id="CAL1265236.1"/>
    </source>
</evidence>
<evidence type="ECO:0000256" key="7">
    <source>
        <dbReference type="ARBA" id="ARBA00022691"/>
    </source>
</evidence>
<dbReference type="SMART" id="SM00184">
    <property type="entry name" value="RING"/>
    <property type="match status" value="4"/>
</dbReference>
<dbReference type="InterPro" id="IPR001841">
    <property type="entry name" value="Znf_RING"/>
</dbReference>